<sequence length="48" mass="5767">MYFTRPQVLIIGNYCNTSINLFWDAKIQLFLLLQFCRVQTNKLFCNFS</sequence>
<name>A0A0E9WYM1_ANGAN</name>
<organism evidence="1">
    <name type="scientific">Anguilla anguilla</name>
    <name type="common">European freshwater eel</name>
    <name type="synonym">Muraena anguilla</name>
    <dbReference type="NCBI Taxonomy" id="7936"/>
    <lineage>
        <taxon>Eukaryota</taxon>
        <taxon>Metazoa</taxon>
        <taxon>Chordata</taxon>
        <taxon>Craniata</taxon>
        <taxon>Vertebrata</taxon>
        <taxon>Euteleostomi</taxon>
        <taxon>Actinopterygii</taxon>
        <taxon>Neopterygii</taxon>
        <taxon>Teleostei</taxon>
        <taxon>Anguilliformes</taxon>
        <taxon>Anguillidae</taxon>
        <taxon>Anguilla</taxon>
    </lineage>
</organism>
<dbReference type="AlphaFoldDB" id="A0A0E9WYM1"/>
<reference evidence="1" key="2">
    <citation type="journal article" date="2015" name="Fish Shellfish Immunol.">
        <title>Early steps in the European eel (Anguilla anguilla)-Vibrio vulnificus interaction in the gills: Role of the RtxA13 toxin.</title>
        <authorList>
            <person name="Callol A."/>
            <person name="Pajuelo D."/>
            <person name="Ebbesson L."/>
            <person name="Teles M."/>
            <person name="MacKenzie S."/>
            <person name="Amaro C."/>
        </authorList>
    </citation>
    <scope>NUCLEOTIDE SEQUENCE</scope>
</reference>
<protein>
    <submittedName>
        <fullName evidence="1">Uncharacterized protein</fullName>
    </submittedName>
</protein>
<evidence type="ECO:0000313" key="1">
    <source>
        <dbReference type="EMBL" id="JAH95444.1"/>
    </source>
</evidence>
<dbReference type="EMBL" id="GBXM01013133">
    <property type="protein sequence ID" value="JAH95444.1"/>
    <property type="molecule type" value="Transcribed_RNA"/>
</dbReference>
<accession>A0A0E9WYM1</accession>
<reference evidence="1" key="1">
    <citation type="submission" date="2014-11" db="EMBL/GenBank/DDBJ databases">
        <authorList>
            <person name="Amaro Gonzalez C."/>
        </authorList>
    </citation>
    <scope>NUCLEOTIDE SEQUENCE</scope>
</reference>
<proteinExistence type="predicted"/>